<feature type="transmembrane region" description="Helical" evidence="1">
    <location>
        <begin position="81"/>
        <end position="103"/>
    </location>
</feature>
<dbReference type="OrthoDB" id="1819611at2"/>
<keyword evidence="1" id="KW-0812">Transmembrane</keyword>
<evidence type="ECO:0000313" key="3">
    <source>
        <dbReference type="Proteomes" id="UP000006919"/>
    </source>
</evidence>
<dbReference type="RefSeq" id="WP_013497623.1">
    <property type="nucleotide sequence ID" value="NC_014833.1"/>
</dbReference>
<sequence length="267" mass="27906" precursor="true">MYVIGSVVLAVLLIVLIKTGKLKLHKTSAAIAAMLMTAASAGLYFAEGARIPGALSAKLFGTNIKEIADVKMYGDTSKAAIVAKIILMIVCAVPVAAGIIYSVQALVRRAAVREGYEADNVFNSRRAKASAAHGISASVLMIIMTALMVMLAYPHIDDLMKSMILVNPVILLIFSLLTFGIAIIPLTGYFLAINGVLFMIVSGLGAAAVVLYILSVLFGISSAAGAAKSGAVSKGKSTIYGLLSLLAGWNILVFISLKKEISKNAVQ</sequence>
<dbReference type="KEGG" id="ral:Rumal_0919"/>
<feature type="transmembrane region" description="Helical" evidence="1">
    <location>
        <begin position="29"/>
        <end position="46"/>
    </location>
</feature>
<proteinExistence type="predicted"/>
<name>E6UB95_RUMA7</name>
<dbReference type="AlphaFoldDB" id="E6UB95"/>
<gene>
    <name evidence="2" type="ordered locus">Rumal_0919</name>
</gene>
<dbReference type="eggNOG" id="ENOG5032KIH">
    <property type="taxonomic scope" value="Bacteria"/>
</dbReference>
<dbReference type="HOGENOM" id="CLU_1041635_0_0_9"/>
<accession>E6UB95</accession>
<feature type="transmembrane region" description="Helical" evidence="1">
    <location>
        <begin position="196"/>
        <end position="218"/>
    </location>
</feature>
<feature type="transmembrane region" description="Helical" evidence="1">
    <location>
        <begin position="131"/>
        <end position="153"/>
    </location>
</feature>
<evidence type="ECO:0000313" key="2">
    <source>
        <dbReference type="EMBL" id="ADU21445.1"/>
    </source>
</evidence>
<feature type="transmembrane region" description="Helical" evidence="1">
    <location>
        <begin position="239"/>
        <end position="257"/>
    </location>
</feature>
<keyword evidence="1" id="KW-0472">Membrane</keyword>
<feature type="transmembrane region" description="Helical" evidence="1">
    <location>
        <begin position="165"/>
        <end position="190"/>
    </location>
</feature>
<organism evidence="2 3">
    <name type="scientific">Ruminococcus albus (strain ATCC 27210 / DSM 20455 / JCM 14654 / NCDO 2250 / 7)</name>
    <dbReference type="NCBI Taxonomy" id="697329"/>
    <lineage>
        <taxon>Bacteria</taxon>
        <taxon>Bacillati</taxon>
        <taxon>Bacillota</taxon>
        <taxon>Clostridia</taxon>
        <taxon>Eubacteriales</taxon>
        <taxon>Oscillospiraceae</taxon>
        <taxon>Ruminococcus</taxon>
    </lineage>
</organism>
<protein>
    <submittedName>
        <fullName evidence="2">Uncharacterized protein</fullName>
    </submittedName>
</protein>
<dbReference type="Proteomes" id="UP000006919">
    <property type="component" value="Chromosome"/>
</dbReference>
<reference evidence="2 3" key="1">
    <citation type="journal article" date="2011" name="J. Bacteriol.">
        <title>Complete genome of the cellulolytic ruminal bacterium Ruminococcus albus 7.</title>
        <authorList>
            <person name="Suen G."/>
            <person name="Stevenson D.M."/>
            <person name="Bruce D.C."/>
            <person name="Chertkov O."/>
            <person name="Copeland A."/>
            <person name="Cheng J.F."/>
            <person name="Detter C."/>
            <person name="Detter J.C."/>
            <person name="Goodwin L.A."/>
            <person name="Han C.S."/>
            <person name="Hauser L.J."/>
            <person name="Ivanova N.N."/>
            <person name="Kyrpides N.C."/>
            <person name="Land M.L."/>
            <person name="Lapidus A."/>
            <person name="Lucas S."/>
            <person name="Ovchinnikova G."/>
            <person name="Pitluck S."/>
            <person name="Tapia R."/>
            <person name="Woyke T."/>
            <person name="Boyum J."/>
            <person name="Mead D."/>
            <person name="Weimer P.J."/>
        </authorList>
    </citation>
    <scope>NUCLEOTIDE SEQUENCE [LARGE SCALE GENOMIC DNA]</scope>
    <source>
        <strain evidence="3">ATCC 27210 / DSM 20455 / JCM 14654 / NCDO 2250 / 7</strain>
    </source>
</reference>
<keyword evidence="1" id="KW-1133">Transmembrane helix</keyword>
<dbReference type="EMBL" id="CP002403">
    <property type="protein sequence ID" value="ADU21445.1"/>
    <property type="molecule type" value="Genomic_DNA"/>
</dbReference>
<dbReference type="STRING" id="697329.Rumal_0919"/>
<evidence type="ECO:0000256" key="1">
    <source>
        <dbReference type="SAM" id="Phobius"/>
    </source>
</evidence>